<sequence>MEKNIIQISDLHFGEYKFSEELKNNLKSQILEENPDLIIIAGDITTMGYIDEYIDAMEFIDELTQISRTYVVPGNHDSCNVGLVHFQKLIGNRKFSHADKGNNIAIIGLDSSEPDVHSGKIGIDQLEWLKNELDKIPKDMYTLITFHHHLLPVPLTGRERNILLDSGDTLKLLMDYGVNMVLNGHKHVANAWKLDDMLILTSGTATTRRLHADTCPSYNQLMINDQTLSVNLIRTETGQKKQLARYSLNTETKNNEDILVNPSFH</sequence>
<reference evidence="7" key="1">
    <citation type="submission" date="2022-12" db="EMBL/GenBank/DDBJ databases">
        <title>Reclassification of two methanogenic archaea species isolated from the Kolyma lowland permafrost.</title>
        <authorList>
            <person name="Trubitsyn V.E."/>
            <person name="Rivkina E.M."/>
            <person name="Shcherbakova V.A."/>
        </authorList>
    </citation>
    <scope>NUCLEOTIDE SEQUENCE</scope>
    <source>
        <strain evidence="6">M2</strain>
        <strain evidence="7">MK4</strain>
    </source>
</reference>
<evidence type="ECO:0000256" key="2">
    <source>
        <dbReference type="ARBA" id="ARBA00022801"/>
    </source>
</evidence>
<dbReference type="RefSeq" id="WP_048081580.1">
    <property type="nucleotide sequence ID" value="NZ_JAPVER010000020.1"/>
</dbReference>
<organism evidence="7">
    <name type="scientific">Methanobacterium veterum</name>
    <dbReference type="NCBI Taxonomy" id="408577"/>
    <lineage>
        <taxon>Archaea</taxon>
        <taxon>Methanobacteriati</taxon>
        <taxon>Methanobacteriota</taxon>
        <taxon>Methanomada group</taxon>
        <taxon>Methanobacteria</taxon>
        <taxon>Methanobacteriales</taxon>
        <taxon>Methanobacteriaceae</taxon>
        <taxon>Methanobacterium</taxon>
    </lineage>
</organism>
<dbReference type="Proteomes" id="UP001074446">
    <property type="component" value="Unassembled WGS sequence"/>
</dbReference>
<name>A0A9E5A1Y8_9EURY</name>
<feature type="domain" description="Calcineurin-like phosphoesterase" evidence="5">
    <location>
        <begin position="4"/>
        <end position="188"/>
    </location>
</feature>
<keyword evidence="8" id="KW-1185">Reference proteome</keyword>
<dbReference type="AlphaFoldDB" id="A0A9E5A1Y8"/>
<dbReference type="InterPro" id="IPR050884">
    <property type="entry name" value="CNP_phosphodiesterase-III"/>
</dbReference>
<dbReference type="GO" id="GO:0046872">
    <property type="term" value="F:metal ion binding"/>
    <property type="evidence" value="ECO:0007669"/>
    <property type="project" value="UniProtKB-KW"/>
</dbReference>
<dbReference type="SUPFAM" id="SSF56300">
    <property type="entry name" value="Metallo-dependent phosphatases"/>
    <property type="match status" value="1"/>
</dbReference>
<dbReference type="CDD" id="cd07400">
    <property type="entry name" value="MPP_1"/>
    <property type="match status" value="1"/>
</dbReference>
<dbReference type="PANTHER" id="PTHR42988:SF2">
    <property type="entry name" value="CYCLIC NUCLEOTIDE PHOSPHODIESTERASE CBUA0032-RELATED"/>
    <property type="match status" value="1"/>
</dbReference>
<keyword evidence="1" id="KW-0479">Metal-binding</keyword>
<evidence type="ECO:0000256" key="1">
    <source>
        <dbReference type="ARBA" id="ARBA00022723"/>
    </source>
</evidence>
<dbReference type="Gene3D" id="3.60.21.10">
    <property type="match status" value="1"/>
</dbReference>
<keyword evidence="2" id="KW-0378">Hydrolase</keyword>
<evidence type="ECO:0000256" key="3">
    <source>
        <dbReference type="ARBA" id="ARBA00023004"/>
    </source>
</evidence>
<evidence type="ECO:0000256" key="4">
    <source>
        <dbReference type="ARBA" id="ARBA00025742"/>
    </source>
</evidence>
<dbReference type="EMBL" id="JAPVES010000030">
    <property type="protein sequence ID" value="MCZ3373165.1"/>
    <property type="molecule type" value="Genomic_DNA"/>
</dbReference>
<dbReference type="Proteomes" id="UP001068021">
    <property type="component" value="Unassembled WGS sequence"/>
</dbReference>
<dbReference type="EMBL" id="JAPVER010000020">
    <property type="protein sequence ID" value="MCZ3365414.1"/>
    <property type="molecule type" value="Genomic_DNA"/>
</dbReference>
<comment type="caution">
    <text evidence="7">The sequence shown here is derived from an EMBL/GenBank/DDBJ whole genome shotgun (WGS) entry which is preliminary data.</text>
</comment>
<accession>A0A9E5A1Y8</accession>
<keyword evidence="3" id="KW-0408">Iron</keyword>
<dbReference type="Pfam" id="PF00149">
    <property type="entry name" value="Metallophos"/>
    <property type="match status" value="1"/>
</dbReference>
<dbReference type="InterPro" id="IPR029052">
    <property type="entry name" value="Metallo-depent_PP-like"/>
</dbReference>
<evidence type="ECO:0000313" key="8">
    <source>
        <dbReference type="Proteomes" id="UP001068021"/>
    </source>
</evidence>
<dbReference type="PANTHER" id="PTHR42988">
    <property type="entry name" value="PHOSPHOHYDROLASE"/>
    <property type="match status" value="1"/>
</dbReference>
<proteinExistence type="inferred from homology"/>
<evidence type="ECO:0000259" key="5">
    <source>
        <dbReference type="Pfam" id="PF00149"/>
    </source>
</evidence>
<protein>
    <submittedName>
        <fullName evidence="7">Metallophosphoesterase</fullName>
    </submittedName>
</protein>
<comment type="similarity">
    <text evidence="4">Belongs to the cyclic nucleotide phosphodiesterase class-III family.</text>
</comment>
<evidence type="ECO:0000313" key="7">
    <source>
        <dbReference type="EMBL" id="MCZ3373165.1"/>
    </source>
</evidence>
<dbReference type="GO" id="GO:0016787">
    <property type="term" value="F:hydrolase activity"/>
    <property type="evidence" value="ECO:0007669"/>
    <property type="project" value="UniProtKB-KW"/>
</dbReference>
<dbReference type="InterPro" id="IPR004843">
    <property type="entry name" value="Calcineurin-like_PHP"/>
</dbReference>
<evidence type="ECO:0000313" key="6">
    <source>
        <dbReference type="EMBL" id="MCZ3365414.1"/>
    </source>
</evidence>
<gene>
    <name evidence="7" type="ORF">O3H35_11020</name>
    <name evidence="6" type="ORF">O3H54_05920</name>
</gene>